<evidence type="ECO:0000313" key="4">
    <source>
        <dbReference type="Proteomes" id="UP000503278"/>
    </source>
</evidence>
<dbReference type="GO" id="GO:0016020">
    <property type="term" value="C:membrane"/>
    <property type="evidence" value="ECO:0007669"/>
    <property type="project" value="InterPro"/>
</dbReference>
<dbReference type="Gene3D" id="3.30.565.10">
    <property type="entry name" value="Histidine kinase-like ATPase, C-terminal domain"/>
    <property type="match status" value="1"/>
</dbReference>
<keyword evidence="1" id="KW-0812">Transmembrane</keyword>
<organism evidence="3 4">
    <name type="scientific">Mucilaginibacter robiniae</name>
    <dbReference type="NCBI Taxonomy" id="2728022"/>
    <lineage>
        <taxon>Bacteria</taxon>
        <taxon>Pseudomonadati</taxon>
        <taxon>Bacteroidota</taxon>
        <taxon>Sphingobacteriia</taxon>
        <taxon>Sphingobacteriales</taxon>
        <taxon>Sphingobacteriaceae</taxon>
        <taxon>Mucilaginibacter</taxon>
    </lineage>
</organism>
<dbReference type="GO" id="GO:0000155">
    <property type="term" value="F:phosphorelay sensor kinase activity"/>
    <property type="evidence" value="ECO:0007669"/>
    <property type="project" value="InterPro"/>
</dbReference>
<evidence type="ECO:0000313" key="3">
    <source>
        <dbReference type="EMBL" id="QJD96221.1"/>
    </source>
</evidence>
<dbReference type="PANTHER" id="PTHR34220">
    <property type="entry name" value="SENSOR HISTIDINE KINASE YPDA"/>
    <property type="match status" value="1"/>
</dbReference>
<proteinExistence type="predicted"/>
<dbReference type="Proteomes" id="UP000503278">
    <property type="component" value="Chromosome"/>
</dbReference>
<dbReference type="KEGG" id="mrob:HH214_10255"/>
<dbReference type="SUPFAM" id="SSF55874">
    <property type="entry name" value="ATPase domain of HSP90 chaperone/DNA topoisomerase II/histidine kinase"/>
    <property type="match status" value="1"/>
</dbReference>
<feature type="domain" description="Signal transduction histidine kinase internal region" evidence="2">
    <location>
        <begin position="156"/>
        <end position="232"/>
    </location>
</feature>
<dbReference type="InterPro" id="IPR010559">
    <property type="entry name" value="Sig_transdc_His_kin_internal"/>
</dbReference>
<protein>
    <submittedName>
        <fullName evidence="3">Histidine kinase</fullName>
    </submittedName>
</protein>
<dbReference type="Pfam" id="PF06580">
    <property type="entry name" value="His_kinase"/>
    <property type="match status" value="1"/>
</dbReference>
<dbReference type="EMBL" id="CP051682">
    <property type="protein sequence ID" value="QJD96221.1"/>
    <property type="molecule type" value="Genomic_DNA"/>
</dbReference>
<evidence type="ECO:0000256" key="1">
    <source>
        <dbReference type="SAM" id="Phobius"/>
    </source>
</evidence>
<reference evidence="3 4" key="1">
    <citation type="submission" date="2020-04" db="EMBL/GenBank/DDBJ databases">
        <title>Genome sequencing of novel species.</title>
        <authorList>
            <person name="Heo J."/>
            <person name="Kim S.-J."/>
            <person name="Kim J.-S."/>
            <person name="Hong S.-B."/>
            <person name="Kwon S.-W."/>
        </authorList>
    </citation>
    <scope>NUCLEOTIDE SEQUENCE [LARGE SCALE GENOMIC DNA]</scope>
    <source>
        <strain evidence="3 4">F39-2</strain>
    </source>
</reference>
<evidence type="ECO:0000259" key="2">
    <source>
        <dbReference type="Pfam" id="PF06580"/>
    </source>
</evidence>
<keyword evidence="1" id="KW-1133">Transmembrane helix</keyword>
<keyword evidence="4" id="KW-1185">Reference proteome</keyword>
<feature type="transmembrane region" description="Helical" evidence="1">
    <location>
        <begin position="114"/>
        <end position="135"/>
    </location>
</feature>
<keyword evidence="3" id="KW-0418">Kinase</keyword>
<dbReference type="InterPro" id="IPR036890">
    <property type="entry name" value="HATPase_C_sf"/>
</dbReference>
<keyword evidence="3" id="KW-0808">Transferase</keyword>
<dbReference type="RefSeq" id="WP_169607396.1">
    <property type="nucleotide sequence ID" value="NZ_CP051682.1"/>
</dbReference>
<dbReference type="InterPro" id="IPR050640">
    <property type="entry name" value="Bact_2-comp_sensor_kinase"/>
</dbReference>
<feature type="transmembrane region" description="Helical" evidence="1">
    <location>
        <begin position="75"/>
        <end position="94"/>
    </location>
</feature>
<dbReference type="PANTHER" id="PTHR34220:SF7">
    <property type="entry name" value="SENSOR HISTIDINE KINASE YPDA"/>
    <property type="match status" value="1"/>
</dbReference>
<feature type="transmembrane region" description="Helical" evidence="1">
    <location>
        <begin position="47"/>
        <end position="68"/>
    </location>
</feature>
<name>A0A7L5DZL2_9SPHI</name>
<dbReference type="AlphaFoldDB" id="A0A7L5DZL2"/>
<keyword evidence="1" id="KW-0472">Membrane</keyword>
<accession>A0A7L5DZL2</accession>
<feature type="transmembrane region" description="Helical" evidence="1">
    <location>
        <begin position="9"/>
        <end position="27"/>
    </location>
</feature>
<sequence length="344" mass="39708">MQLFKRHHIFLLVHLICWLILALGFLYSHPPEWGDNVPRAFWIRQNLLLAILITAFYLNYNLLIPSLLLRKQIGLYAIITITLIIGLTLLNDGVNKVFHLNQLPFPHHGPPHRINTFVPGMILLMIGLGITVSFIKQWQEEVTLRQQLEQEKVTTELTMLKAQINPHFFFNTLNTIYSYTLSDGDVARTAITNLSKMMRYVLYDAAGKQTPLSKEIAFIQEYVELMKLRTSRKTTVQLQIEEQAQEVMIAPMLFLPFVENAFKHGVSSIQESHIVIHITQHADRVILKVRNTIHQTRSNSEEQSNGIGIANTTRRLDLLYPDKYTLTTGLNNQQEYEVQLILQL</sequence>
<gene>
    <name evidence="3" type="ORF">HH214_10255</name>
</gene>